<proteinExistence type="predicted"/>
<name>A0A9X9MB68_GULGU</name>
<sequence length="134" mass="14898">MTPAYRGSVIYSRVLSSLGRFSSSPGGGSNAAHLNLDLPHFKRSVDTWGRRPQPWKVQIRHNYTPEKGEQFPLVVQLFGALLHLEPQPSRYSQAWVKITTVFALTAASQAPCLGVARRVGILFSRDPQNQSNPK</sequence>
<protein>
    <submittedName>
        <fullName evidence="1">Uncharacterized protein</fullName>
    </submittedName>
</protein>
<comment type="caution">
    <text evidence="1">The sequence shown here is derived from an EMBL/GenBank/DDBJ whole genome shotgun (WGS) entry which is preliminary data.</text>
</comment>
<organism evidence="1 2">
    <name type="scientific">Gulo gulo</name>
    <name type="common">Wolverine</name>
    <name type="synonym">Gluton</name>
    <dbReference type="NCBI Taxonomy" id="48420"/>
    <lineage>
        <taxon>Eukaryota</taxon>
        <taxon>Metazoa</taxon>
        <taxon>Chordata</taxon>
        <taxon>Craniata</taxon>
        <taxon>Vertebrata</taxon>
        <taxon>Euteleostomi</taxon>
        <taxon>Mammalia</taxon>
        <taxon>Eutheria</taxon>
        <taxon>Laurasiatheria</taxon>
        <taxon>Carnivora</taxon>
        <taxon>Caniformia</taxon>
        <taxon>Musteloidea</taxon>
        <taxon>Mustelidae</taxon>
        <taxon>Guloninae</taxon>
        <taxon>Gulo</taxon>
    </lineage>
</organism>
<dbReference type="Proteomes" id="UP000269945">
    <property type="component" value="Unassembled WGS sequence"/>
</dbReference>
<evidence type="ECO:0000313" key="2">
    <source>
        <dbReference type="Proteomes" id="UP000269945"/>
    </source>
</evidence>
<gene>
    <name evidence="1" type="ORF">BN2614_LOCUS1</name>
</gene>
<dbReference type="AlphaFoldDB" id="A0A9X9MB68"/>
<keyword evidence="2" id="KW-1185">Reference proteome</keyword>
<evidence type="ECO:0000313" key="1">
    <source>
        <dbReference type="EMBL" id="VCX41092.1"/>
    </source>
</evidence>
<dbReference type="EMBL" id="CYRY02045596">
    <property type="protein sequence ID" value="VCX41092.1"/>
    <property type="molecule type" value="Genomic_DNA"/>
</dbReference>
<accession>A0A9X9MB68</accession>
<reference evidence="1 2" key="1">
    <citation type="submission" date="2018-10" db="EMBL/GenBank/DDBJ databases">
        <authorList>
            <person name="Ekblom R."/>
            <person name="Jareborg N."/>
        </authorList>
    </citation>
    <scope>NUCLEOTIDE SEQUENCE [LARGE SCALE GENOMIC DNA]</scope>
    <source>
        <tissue evidence="1">Muscle</tissue>
    </source>
</reference>